<protein>
    <submittedName>
        <fullName evidence="3">T9SS type A sorting domain-containing protein</fullName>
    </submittedName>
</protein>
<comment type="caution">
    <text evidence="3">The sequence shown here is derived from an EMBL/GenBank/DDBJ whole genome shotgun (WGS) entry which is preliminary data.</text>
</comment>
<dbReference type="Pfam" id="PF18962">
    <property type="entry name" value="Por_Secre_tail"/>
    <property type="match status" value="1"/>
</dbReference>
<feature type="domain" description="Secretion system C-terminal sorting" evidence="2">
    <location>
        <begin position="1"/>
        <end position="75"/>
    </location>
</feature>
<keyword evidence="1" id="KW-0732">Signal</keyword>
<feature type="non-terminal residue" evidence="3">
    <location>
        <position position="1"/>
    </location>
</feature>
<dbReference type="InterPro" id="IPR026444">
    <property type="entry name" value="Secre_tail"/>
</dbReference>
<evidence type="ECO:0000259" key="2">
    <source>
        <dbReference type="Pfam" id="PF18962"/>
    </source>
</evidence>
<proteinExistence type="predicted"/>
<gene>
    <name evidence="3" type="ORF">FNJ87_10100</name>
</gene>
<evidence type="ECO:0000313" key="3">
    <source>
        <dbReference type="EMBL" id="MBF4984666.1"/>
    </source>
</evidence>
<keyword evidence="4" id="KW-1185">Reference proteome</keyword>
<name>A0ABS0A5K8_9FLAO</name>
<dbReference type="NCBIfam" id="TIGR04183">
    <property type="entry name" value="Por_Secre_tail"/>
    <property type="match status" value="1"/>
</dbReference>
<accession>A0ABS0A5K8</accession>
<organism evidence="3 4">
    <name type="scientific">Nonlabens mediterrranea</name>
    <dbReference type="NCBI Taxonomy" id="1419947"/>
    <lineage>
        <taxon>Bacteria</taxon>
        <taxon>Pseudomonadati</taxon>
        <taxon>Bacteroidota</taxon>
        <taxon>Flavobacteriia</taxon>
        <taxon>Flavobacteriales</taxon>
        <taxon>Flavobacteriaceae</taxon>
        <taxon>Nonlabens</taxon>
    </lineage>
</organism>
<sequence>PNPFTTSTSFQLPIESAVVEIRVYDLYGRTVDHKSIKTTNNSKEFEYHSPDLHTGLYHFNIVTDQGRKFTGKFLIN</sequence>
<dbReference type="Proteomes" id="UP001194729">
    <property type="component" value="Unassembled WGS sequence"/>
</dbReference>
<reference evidence="3 4" key="1">
    <citation type="submission" date="2020-11" db="EMBL/GenBank/DDBJ databases">
        <title>P. mediterranea TC4 genome.</title>
        <authorList>
            <person name="Molmeret M."/>
        </authorList>
    </citation>
    <scope>NUCLEOTIDE SEQUENCE [LARGE SCALE GENOMIC DNA]</scope>
    <source>
        <strain evidence="3 4">TC4</strain>
    </source>
</reference>
<dbReference type="EMBL" id="JADKYU010000517">
    <property type="protein sequence ID" value="MBF4984666.1"/>
    <property type="molecule type" value="Genomic_DNA"/>
</dbReference>
<evidence type="ECO:0000256" key="1">
    <source>
        <dbReference type="ARBA" id="ARBA00022729"/>
    </source>
</evidence>
<evidence type="ECO:0000313" key="4">
    <source>
        <dbReference type="Proteomes" id="UP001194729"/>
    </source>
</evidence>